<comment type="similarity">
    <text evidence="1">Belongs to the transferase hexapeptide repeat family.</text>
</comment>
<evidence type="ECO:0000313" key="3">
    <source>
        <dbReference type="EMBL" id="QNS41315.1"/>
    </source>
</evidence>
<dbReference type="PANTHER" id="PTHR23416">
    <property type="entry name" value="SIALIC ACID SYNTHASE-RELATED"/>
    <property type="match status" value="1"/>
</dbReference>
<gene>
    <name evidence="3" type="ORF">H0S70_13490</name>
</gene>
<evidence type="ECO:0000256" key="1">
    <source>
        <dbReference type="ARBA" id="ARBA00007274"/>
    </source>
</evidence>
<dbReference type="Proteomes" id="UP000516438">
    <property type="component" value="Chromosome"/>
</dbReference>
<dbReference type="Pfam" id="PF00132">
    <property type="entry name" value="Hexapep"/>
    <property type="match status" value="1"/>
</dbReference>
<dbReference type="CDD" id="cd04647">
    <property type="entry name" value="LbH_MAT_like"/>
    <property type="match status" value="1"/>
</dbReference>
<accession>A0A7H1DWF7</accession>
<dbReference type="InterPro" id="IPR051159">
    <property type="entry name" value="Hexapeptide_acetyltransf"/>
</dbReference>
<evidence type="ECO:0000313" key="4">
    <source>
        <dbReference type="Proteomes" id="UP000516438"/>
    </source>
</evidence>
<dbReference type="SUPFAM" id="SSF51161">
    <property type="entry name" value="Trimeric LpxA-like enzymes"/>
    <property type="match status" value="1"/>
</dbReference>
<keyword evidence="4" id="KW-1185">Reference proteome</keyword>
<organism evidence="3 4">
    <name type="scientific">Chryseobacterium manosquense</name>
    <dbReference type="NCBI Taxonomy" id="2754694"/>
    <lineage>
        <taxon>Bacteria</taxon>
        <taxon>Pseudomonadati</taxon>
        <taxon>Bacteroidota</taxon>
        <taxon>Flavobacteriia</taxon>
        <taxon>Flavobacteriales</taxon>
        <taxon>Weeksellaceae</taxon>
        <taxon>Chryseobacterium group</taxon>
        <taxon>Chryseobacterium</taxon>
    </lineage>
</organism>
<dbReference type="InterPro" id="IPR001451">
    <property type="entry name" value="Hexapep"/>
</dbReference>
<protein>
    <submittedName>
        <fullName evidence="3">Acyltransferase</fullName>
    </submittedName>
</protein>
<sequence length="185" mass="21067">MTYKLKLFLVHLRLYFYNSFVARIPFNGIRMFFVRRYMLVGENSFVSMNVKLLNIKPKKSQVQIGKNSIINPGVLLDGREGKVIIGNNVDIARDTYIFTAQHDQHSDYHEIKSGNVIIEDYAWITARCTILPGVTIARGTVVATGSVVTKNTEEMSIVGGIPAKKIGVRRSKLLYTIDYHPYFYN</sequence>
<name>A0A7H1DWF7_9FLAO</name>
<keyword evidence="3" id="KW-0012">Acyltransferase</keyword>
<dbReference type="GO" id="GO:0005829">
    <property type="term" value="C:cytosol"/>
    <property type="evidence" value="ECO:0007669"/>
    <property type="project" value="TreeGrafter"/>
</dbReference>
<dbReference type="RefSeq" id="WP_188321162.1">
    <property type="nucleotide sequence ID" value="NZ_CP060203.1"/>
</dbReference>
<dbReference type="KEGG" id="cmaq:H0S70_13490"/>
<evidence type="ECO:0000256" key="2">
    <source>
        <dbReference type="ARBA" id="ARBA00022679"/>
    </source>
</evidence>
<dbReference type="EMBL" id="CP060203">
    <property type="protein sequence ID" value="QNS41315.1"/>
    <property type="molecule type" value="Genomic_DNA"/>
</dbReference>
<dbReference type="InterPro" id="IPR011004">
    <property type="entry name" value="Trimer_LpxA-like_sf"/>
</dbReference>
<reference evidence="3 4" key="1">
    <citation type="submission" date="2020-07" db="EMBL/GenBank/DDBJ databases">
        <title>Complete genome and description of Chryseobacterium manosquense strain Marseille-Q2069 sp. nov.</title>
        <authorList>
            <person name="Boxberger M."/>
        </authorList>
    </citation>
    <scope>NUCLEOTIDE SEQUENCE [LARGE SCALE GENOMIC DNA]</scope>
    <source>
        <strain evidence="3 4">Marseille-Q2069</strain>
    </source>
</reference>
<proteinExistence type="inferred from homology"/>
<dbReference type="PANTHER" id="PTHR23416:SF23">
    <property type="entry name" value="ACETYLTRANSFERASE C18B11.09C-RELATED"/>
    <property type="match status" value="1"/>
</dbReference>
<dbReference type="GO" id="GO:0008374">
    <property type="term" value="F:O-acyltransferase activity"/>
    <property type="evidence" value="ECO:0007669"/>
    <property type="project" value="TreeGrafter"/>
</dbReference>
<dbReference type="Gene3D" id="2.160.10.10">
    <property type="entry name" value="Hexapeptide repeat proteins"/>
    <property type="match status" value="1"/>
</dbReference>
<dbReference type="AlphaFoldDB" id="A0A7H1DWF7"/>
<keyword evidence="2 3" id="KW-0808">Transferase</keyword>